<dbReference type="InterPro" id="IPR029063">
    <property type="entry name" value="SAM-dependent_MTases_sf"/>
</dbReference>
<dbReference type="GO" id="GO:0016740">
    <property type="term" value="F:transferase activity"/>
    <property type="evidence" value="ECO:0007669"/>
    <property type="project" value="UniProtKB-KW"/>
</dbReference>
<dbReference type="SUPFAM" id="SSF53335">
    <property type="entry name" value="S-adenosyl-L-methionine-dependent methyltransferases"/>
    <property type="match status" value="1"/>
</dbReference>
<feature type="transmembrane region" description="Helical" evidence="2">
    <location>
        <begin position="130"/>
        <end position="153"/>
    </location>
</feature>
<proteinExistence type="predicted"/>
<dbReference type="Proteomes" id="UP000324907">
    <property type="component" value="Unassembled WGS sequence"/>
</dbReference>
<keyword evidence="2" id="KW-1133">Transmembrane helix</keyword>
<dbReference type="EMBL" id="VLTL01000021">
    <property type="protein sequence ID" value="KAA0169592.1"/>
    <property type="molecule type" value="Genomic_DNA"/>
</dbReference>
<protein>
    <recommendedName>
        <fullName evidence="5">Methyltransferase domain-containing protein</fullName>
    </recommendedName>
</protein>
<keyword evidence="2" id="KW-0472">Membrane</keyword>
<sequence length="537" mass="55984">MQQQPFEVDAKTVAALSARDGAPARSDSVVIGRQPVLQEHSAVEAVLRVKLHACAITVAAVSIILLIVSMVSPVMEGVLSDGTSFGVMAFQVRLCPPPGAAAAACVAASAFAPLPPKYANEPLGSHLTSAAVGGVLQLLSLLTVAAFVALAAVRARDETMLGRIHSACELRAGIVVPGVGILASLLCVVGALFVVANTDGGDRNPSDSTGSGFNLAMSAFCMIGCAVVCTAAGSHEIAGDWAEPYAPFAWFRWKRSPSMAASDAAADTSMDLAYDAGFAEYYDEHFGNEQEDIRTSVKDWLSAQEVPNKSIVDVGCGSGHLLEAIVEDERFSGWSVAGFDLSKHMAAVAASKLGDRATVWVDSATTWTAKGGDGTVGVVSSTFNAFNHIPGETNIADGFKRAAAALAPGGVLILDVLSRLGFDRLIVNTSEEAEDGTGGLYISSGARVDANTVALRELVYMPSGDDGLFKRIDSHVCMYFYDIQRLKDMIEAAGLTDVQVHAGYETLGDGCDDVAAALAVAKSEKALEIVFTARKAA</sequence>
<evidence type="ECO:0000256" key="1">
    <source>
        <dbReference type="ARBA" id="ARBA00022679"/>
    </source>
</evidence>
<feature type="transmembrane region" description="Helical" evidence="2">
    <location>
        <begin position="51"/>
        <end position="71"/>
    </location>
</feature>
<organism evidence="3 4">
    <name type="scientific">Cafeteria roenbergensis</name>
    <name type="common">Marine flagellate</name>
    <dbReference type="NCBI Taxonomy" id="33653"/>
    <lineage>
        <taxon>Eukaryota</taxon>
        <taxon>Sar</taxon>
        <taxon>Stramenopiles</taxon>
        <taxon>Bigyra</taxon>
        <taxon>Opalozoa</taxon>
        <taxon>Bicosoecida</taxon>
        <taxon>Cafeteriaceae</taxon>
        <taxon>Cafeteria</taxon>
    </lineage>
</organism>
<dbReference type="AlphaFoldDB" id="A0A5A8DVU5"/>
<reference evidence="3 4" key="1">
    <citation type="submission" date="2019-07" db="EMBL/GenBank/DDBJ databases">
        <title>Genomes of Cafeteria roenbergensis.</title>
        <authorList>
            <person name="Fischer M.G."/>
            <person name="Hackl T."/>
            <person name="Roman M."/>
        </authorList>
    </citation>
    <scope>NUCLEOTIDE SEQUENCE [LARGE SCALE GENOMIC DNA]</scope>
    <source>
        <strain evidence="3 4">RCC970-E3</strain>
    </source>
</reference>
<dbReference type="PANTHER" id="PTHR43861:SF3">
    <property type="entry name" value="PUTATIVE (AFU_ORTHOLOGUE AFUA_2G14390)-RELATED"/>
    <property type="match status" value="1"/>
</dbReference>
<evidence type="ECO:0008006" key="5">
    <source>
        <dbReference type="Google" id="ProtNLM"/>
    </source>
</evidence>
<keyword evidence="2" id="KW-0812">Transmembrane</keyword>
<dbReference type="Pfam" id="PF13489">
    <property type="entry name" value="Methyltransf_23"/>
    <property type="match status" value="1"/>
</dbReference>
<name>A0A5A8DVU5_CAFRO</name>
<evidence type="ECO:0000256" key="2">
    <source>
        <dbReference type="SAM" id="Phobius"/>
    </source>
</evidence>
<feature type="transmembrane region" description="Helical" evidence="2">
    <location>
        <begin position="174"/>
        <end position="195"/>
    </location>
</feature>
<feature type="transmembrane region" description="Helical" evidence="2">
    <location>
        <begin position="215"/>
        <end position="233"/>
    </location>
</feature>
<dbReference type="CDD" id="cd02440">
    <property type="entry name" value="AdoMet_MTases"/>
    <property type="match status" value="1"/>
</dbReference>
<dbReference type="PANTHER" id="PTHR43861">
    <property type="entry name" value="TRANS-ACONITATE 2-METHYLTRANSFERASE-RELATED"/>
    <property type="match status" value="1"/>
</dbReference>
<accession>A0A5A8DVU5</accession>
<dbReference type="Gene3D" id="3.40.50.150">
    <property type="entry name" value="Vaccinia Virus protein VP39"/>
    <property type="match status" value="1"/>
</dbReference>
<keyword evidence="1" id="KW-0808">Transferase</keyword>
<gene>
    <name evidence="3" type="ORF">FNF28_02036</name>
</gene>
<comment type="caution">
    <text evidence="3">The sequence shown here is derived from an EMBL/GenBank/DDBJ whole genome shotgun (WGS) entry which is preliminary data.</text>
</comment>
<evidence type="ECO:0000313" key="4">
    <source>
        <dbReference type="Proteomes" id="UP000324907"/>
    </source>
</evidence>
<evidence type="ECO:0000313" key="3">
    <source>
        <dbReference type="EMBL" id="KAA0169592.1"/>
    </source>
</evidence>